<keyword evidence="3" id="KW-0547">Nucleotide-binding</keyword>
<dbReference type="PANTHER" id="PTHR24096">
    <property type="entry name" value="LONG-CHAIN-FATTY-ACID--COA LIGASE"/>
    <property type="match status" value="1"/>
</dbReference>
<proteinExistence type="inferred from homology"/>
<dbReference type="CDD" id="cd05911">
    <property type="entry name" value="Firefly_Luc_like"/>
    <property type="match status" value="1"/>
</dbReference>
<name>A0A8H3LKT9_9GLOM</name>
<evidence type="ECO:0000256" key="1">
    <source>
        <dbReference type="ARBA" id="ARBA00006432"/>
    </source>
</evidence>
<sequence length="624" mass="69615">MTNSVYSYWIQFQGHVITPQSIDLDGNIPHSDFTTKSGSIPQTKNRGVSEFLYTSFMITKKGSAITEGVNKMCNSPFWSCESKATYNNRKISKFPDVDLKKIGIYQFITSNPYGIDDDKAIFIDGITDKKLTFGQLKANSKKLAFGLINKIGFKRGNVLAIYSPNHIDYPVAIFGTIAAGGIVSPVNPEYTPEEFATQLIDCGASVIITHPNYLNKAIKAASAANIHESKIFLFDENKISGFQPFLSLFSDQEIDPVVYTPEEVKSTTAYLCYSSGTTGKNKGVETTHFNMVSNLMQMDVFEDQINHKNIYMGSLPFYHIYGLTLLVHFVIIKGASCVVLRKFELEAFCRIIQVYKVNVAPIVPPIVLLLVNNPIARNYDLSSLKLAISAAAPLGSDLCKKFVDIYHASIKQAYGLTETTPFAMVTKTENIVDGSIGILIPNVECKIISDDNKELGYNEPGEFYIRGPNVMKGYLNNKEATNACIDSDGWFRTGDLGYVDLQGNFFIIDRVKELIKYKGFQVAPAELESVLLTHPSITDCAVISIYSDEQATEFPLAYVVLKQNETNETQSDELKEDIKNFVSHRVAPHKKLRGGVYFIDKIPKSPAGKILRRFLREKAKNEFI</sequence>
<dbReference type="Gene3D" id="3.30.300.30">
    <property type="match status" value="1"/>
</dbReference>
<evidence type="ECO:0000259" key="6">
    <source>
        <dbReference type="Pfam" id="PF13193"/>
    </source>
</evidence>
<keyword evidence="4" id="KW-0067">ATP-binding</keyword>
<keyword evidence="2" id="KW-0436">Ligase</keyword>
<dbReference type="SUPFAM" id="SSF56801">
    <property type="entry name" value="Acetyl-CoA synthetase-like"/>
    <property type="match status" value="1"/>
</dbReference>
<dbReference type="InterPro" id="IPR000873">
    <property type="entry name" value="AMP-dep_synth/lig_dom"/>
</dbReference>
<dbReference type="Pfam" id="PF13193">
    <property type="entry name" value="AMP-binding_C"/>
    <property type="match status" value="1"/>
</dbReference>
<organism evidence="7 8">
    <name type="scientific">Rhizophagus clarus</name>
    <dbReference type="NCBI Taxonomy" id="94130"/>
    <lineage>
        <taxon>Eukaryota</taxon>
        <taxon>Fungi</taxon>
        <taxon>Fungi incertae sedis</taxon>
        <taxon>Mucoromycota</taxon>
        <taxon>Glomeromycotina</taxon>
        <taxon>Glomeromycetes</taxon>
        <taxon>Glomerales</taxon>
        <taxon>Glomeraceae</taxon>
        <taxon>Rhizophagus</taxon>
    </lineage>
</organism>
<evidence type="ECO:0000256" key="3">
    <source>
        <dbReference type="ARBA" id="ARBA00022741"/>
    </source>
</evidence>
<feature type="domain" description="AMP-dependent synthetase/ligase" evidence="5">
    <location>
        <begin position="118"/>
        <end position="475"/>
    </location>
</feature>
<dbReference type="Proteomes" id="UP000615446">
    <property type="component" value="Unassembled WGS sequence"/>
</dbReference>
<protein>
    <submittedName>
        <fullName evidence="7">Acetyl-CoA synthetase-like protein</fullName>
    </submittedName>
</protein>
<gene>
    <name evidence="7" type="ORF">RCL2_001533000</name>
</gene>
<dbReference type="FunFam" id="3.30.300.30:FF:000007">
    <property type="entry name" value="4-coumarate--CoA ligase 2"/>
    <property type="match status" value="1"/>
</dbReference>
<dbReference type="InterPro" id="IPR045851">
    <property type="entry name" value="AMP-bd_C_sf"/>
</dbReference>
<evidence type="ECO:0000259" key="5">
    <source>
        <dbReference type="Pfam" id="PF00501"/>
    </source>
</evidence>
<dbReference type="PANTHER" id="PTHR24096:SF149">
    <property type="entry name" value="AMP-BINDING DOMAIN-CONTAINING PROTEIN-RELATED"/>
    <property type="match status" value="1"/>
</dbReference>
<dbReference type="Pfam" id="PF00501">
    <property type="entry name" value="AMP-binding"/>
    <property type="match status" value="1"/>
</dbReference>
<accession>A0A8H3LKT9</accession>
<dbReference type="OrthoDB" id="1898221at2759"/>
<dbReference type="GO" id="GO:0016405">
    <property type="term" value="F:CoA-ligase activity"/>
    <property type="evidence" value="ECO:0007669"/>
    <property type="project" value="TreeGrafter"/>
</dbReference>
<dbReference type="FunFam" id="3.40.50.12780:FF:000003">
    <property type="entry name" value="Long-chain-fatty-acid--CoA ligase FadD"/>
    <property type="match status" value="1"/>
</dbReference>
<reference evidence="7" key="1">
    <citation type="submission" date="2019-10" db="EMBL/GenBank/DDBJ databases">
        <title>Conservation and host-specific expression of non-tandemly repeated heterogenous ribosome RNA gene in arbuscular mycorrhizal fungi.</title>
        <authorList>
            <person name="Maeda T."/>
            <person name="Kobayashi Y."/>
            <person name="Nakagawa T."/>
            <person name="Ezawa T."/>
            <person name="Yamaguchi K."/>
            <person name="Bino T."/>
            <person name="Nishimoto Y."/>
            <person name="Shigenobu S."/>
            <person name="Kawaguchi M."/>
        </authorList>
    </citation>
    <scope>NUCLEOTIDE SEQUENCE</scope>
    <source>
        <strain evidence="7">HR1</strain>
    </source>
</reference>
<dbReference type="AlphaFoldDB" id="A0A8H3LKT9"/>
<comment type="caution">
    <text evidence="7">The sequence shown here is derived from an EMBL/GenBank/DDBJ whole genome shotgun (WGS) entry which is preliminary data.</text>
</comment>
<dbReference type="Gene3D" id="3.40.50.980">
    <property type="match status" value="2"/>
</dbReference>
<feature type="domain" description="AMP-binding enzyme C-terminal" evidence="6">
    <location>
        <begin position="526"/>
        <end position="609"/>
    </location>
</feature>
<evidence type="ECO:0000313" key="7">
    <source>
        <dbReference type="EMBL" id="GES88376.1"/>
    </source>
</evidence>
<evidence type="ECO:0000256" key="4">
    <source>
        <dbReference type="ARBA" id="ARBA00022840"/>
    </source>
</evidence>
<evidence type="ECO:0000256" key="2">
    <source>
        <dbReference type="ARBA" id="ARBA00022598"/>
    </source>
</evidence>
<dbReference type="Gene3D" id="2.30.38.10">
    <property type="entry name" value="Luciferase, Domain 3"/>
    <property type="match status" value="1"/>
</dbReference>
<evidence type="ECO:0000313" key="8">
    <source>
        <dbReference type="Proteomes" id="UP000615446"/>
    </source>
</evidence>
<dbReference type="GO" id="GO:0005524">
    <property type="term" value="F:ATP binding"/>
    <property type="evidence" value="ECO:0007669"/>
    <property type="project" value="UniProtKB-KW"/>
</dbReference>
<dbReference type="InterPro" id="IPR025110">
    <property type="entry name" value="AMP-bd_C"/>
</dbReference>
<dbReference type="EMBL" id="BLAL01000178">
    <property type="protein sequence ID" value="GES88376.1"/>
    <property type="molecule type" value="Genomic_DNA"/>
</dbReference>
<comment type="similarity">
    <text evidence="1">Belongs to the ATP-dependent AMP-binding enzyme family.</text>
</comment>